<dbReference type="Pfam" id="PF07788">
    <property type="entry name" value="PDDEXK_10"/>
    <property type="match status" value="1"/>
</dbReference>
<name>A3MWE9_PYRCJ</name>
<protein>
    <recommendedName>
        <fullName evidence="3">DUF3782 domain-containing protein</fullName>
    </recommendedName>
</protein>
<dbReference type="STRING" id="410359.Pcal_1548"/>
<dbReference type="SUPFAM" id="SSF52980">
    <property type="entry name" value="Restriction endonuclease-like"/>
    <property type="match status" value="1"/>
</dbReference>
<dbReference type="Pfam" id="PF12644">
    <property type="entry name" value="DUF3782"/>
    <property type="match status" value="1"/>
</dbReference>
<gene>
    <name evidence="1" type="ordered locus">Pcal_1548</name>
</gene>
<accession>A3MWE9</accession>
<dbReference type="GeneID" id="4909561"/>
<evidence type="ECO:0008006" key="3">
    <source>
        <dbReference type="Google" id="ProtNLM"/>
    </source>
</evidence>
<proteinExistence type="predicted"/>
<dbReference type="PANTHER" id="PTHR34314:SF6">
    <property type="entry name" value="DUF3782 DOMAIN-CONTAINING PROTEIN"/>
    <property type="match status" value="1"/>
</dbReference>
<dbReference type="InterPro" id="IPR011335">
    <property type="entry name" value="Restrct_endonuc-II-like"/>
</dbReference>
<organism evidence="1 2">
    <name type="scientific">Pyrobaculum calidifontis (strain DSM 21063 / JCM 11548 / VA1)</name>
    <dbReference type="NCBI Taxonomy" id="410359"/>
    <lineage>
        <taxon>Archaea</taxon>
        <taxon>Thermoproteota</taxon>
        <taxon>Thermoprotei</taxon>
        <taxon>Thermoproteales</taxon>
        <taxon>Thermoproteaceae</taxon>
        <taxon>Pyrobaculum</taxon>
    </lineage>
</organism>
<dbReference type="KEGG" id="pcl:Pcal_1548"/>
<sequence>MDASQLKAAFLKLLKEDEEFRYTVAGYLGVAEVLKRLDKLAEEQTKIWKEIRRTWREIRRIWREIREIKKEQAKMWETINSVKSEVATGFDRLQRHLDALGARWGVMSEKAFREGLRGVVERELGLRVERWTAYDEEGKVFGFPSEVEVDVAVKDGRVILIEITSHARAPDVAIFKKKAELYAEKEGKRPDRLVIITPYAEEDAKKVAERLGVEIYTGV</sequence>
<reference evidence="1" key="1">
    <citation type="submission" date="2007-02" db="EMBL/GenBank/DDBJ databases">
        <title>Complete sequence of Pyrobaculum calidifontis JCM 11548.</title>
        <authorList>
            <consortium name="US DOE Joint Genome Institute"/>
            <person name="Copeland A."/>
            <person name="Lucas S."/>
            <person name="Lapidus A."/>
            <person name="Barry K."/>
            <person name="Glavina del Rio T."/>
            <person name="Dalin E."/>
            <person name="Tice H."/>
            <person name="Pitluck S."/>
            <person name="Chain P."/>
            <person name="Malfatti S."/>
            <person name="Shin M."/>
            <person name="Vergez L."/>
            <person name="Schmutz J."/>
            <person name="Larimer F."/>
            <person name="Land M."/>
            <person name="Hauser L."/>
            <person name="Kyrpides N."/>
            <person name="Mikhailova N."/>
            <person name="Cozen A.E."/>
            <person name="Fitz-Gibbon S.T."/>
            <person name="House C.H."/>
            <person name="Saltikov C."/>
            <person name="Lowe T.M."/>
            <person name="Richardson P."/>
        </authorList>
    </citation>
    <scope>NUCLEOTIDE SEQUENCE [LARGE SCALE GENOMIC DNA]</scope>
    <source>
        <strain evidence="1">JCM 11548</strain>
    </source>
</reference>
<dbReference type="PANTHER" id="PTHR34314">
    <property type="entry name" value="CRENARCHAEAL PROTEIN, PUTATIVE-RELATED"/>
    <property type="match status" value="1"/>
</dbReference>
<evidence type="ECO:0000313" key="2">
    <source>
        <dbReference type="Proteomes" id="UP000001431"/>
    </source>
</evidence>
<dbReference type="EMBL" id="CP000561">
    <property type="protein sequence ID" value="ABO08966.1"/>
    <property type="molecule type" value="Genomic_DNA"/>
</dbReference>
<evidence type="ECO:0000313" key="1">
    <source>
        <dbReference type="EMBL" id="ABO08966.1"/>
    </source>
</evidence>
<dbReference type="InterPro" id="IPR012431">
    <property type="entry name" value="PDDEXK_10"/>
</dbReference>
<dbReference type="RefSeq" id="WP_011850224.1">
    <property type="nucleotide sequence ID" value="NC_009073.1"/>
</dbReference>
<dbReference type="eggNOG" id="arCOG01423">
    <property type="taxonomic scope" value="Archaea"/>
</dbReference>
<dbReference type="Proteomes" id="UP000001431">
    <property type="component" value="Chromosome"/>
</dbReference>
<keyword evidence="2" id="KW-1185">Reference proteome</keyword>
<dbReference type="OrthoDB" id="28088at2157"/>
<dbReference type="InterPro" id="IPR024271">
    <property type="entry name" value="DUF3782"/>
</dbReference>
<dbReference type="AlphaFoldDB" id="A3MWE9"/>
<dbReference type="HOGENOM" id="CLU_064028_2_1_2"/>